<dbReference type="EC" id="5.2.1.8" evidence="2 6"/>
<reference evidence="8" key="1">
    <citation type="submission" date="2021-12" db="EMBL/GenBank/DDBJ databases">
        <title>Curvularia clavata genome.</title>
        <authorList>
            <person name="Cao Y."/>
        </authorList>
    </citation>
    <scope>NUCLEOTIDE SEQUENCE</scope>
    <source>
        <strain evidence="8">Yc1106</strain>
    </source>
</reference>
<dbReference type="Gene3D" id="3.10.50.40">
    <property type="match status" value="1"/>
</dbReference>
<dbReference type="Proteomes" id="UP001056012">
    <property type="component" value="Chromosome 2"/>
</dbReference>
<comment type="catalytic activity">
    <reaction evidence="1 6">
        <text>[protein]-peptidylproline (omega=180) = [protein]-peptidylproline (omega=0)</text>
        <dbReference type="Rhea" id="RHEA:16237"/>
        <dbReference type="Rhea" id="RHEA-COMP:10747"/>
        <dbReference type="Rhea" id="RHEA-COMP:10748"/>
        <dbReference type="ChEBI" id="CHEBI:83833"/>
        <dbReference type="ChEBI" id="CHEBI:83834"/>
        <dbReference type="EC" id="5.2.1.8"/>
    </reaction>
</comment>
<evidence type="ECO:0000313" key="8">
    <source>
        <dbReference type="EMBL" id="USP74678.1"/>
    </source>
</evidence>
<comment type="similarity">
    <text evidence="5">Belongs to the FKBP-type PPIase family. FKBP1 subfamily.</text>
</comment>
<name>A0A9Q9DP23_CURCL</name>
<dbReference type="PROSITE" id="PS50059">
    <property type="entry name" value="FKBP_PPIASE"/>
    <property type="match status" value="1"/>
</dbReference>
<dbReference type="SUPFAM" id="SSF54534">
    <property type="entry name" value="FKBP-like"/>
    <property type="match status" value="1"/>
</dbReference>
<dbReference type="InterPro" id="IPR001179">
    <property type="entry name" value="PPIase_FKBP_dom"/>
</dbReference>
<keyword evidence="9" id="KW-1185">Reference proteome</keyword>
<evidence type="ECO:0000313" key="9">
    <source>
        <dbReference type="Proteomes" id="UP001056012"/>
    </source>
</evidence>
<dbReference type="GO" id="GO:0003755">
    <property type="term" value="F:peptidyl-prolyl cis-trans isomerase activity"/>
    <property type="evidence" value="ECO:0007669"/>
    <property type="project" value="UniProtKB-KW"/>
</dbReference>
<evidence type="ECO:0000259" key="7">
    <source>
        <dbReference type="PROSITE" id="PS50059"/>
    </source>
</evidence>
<dbReference type="InterPro" id="IPR046357">
    <property type="entry name" value="PPIase_dom_sf"/>
</dbReference>
<dbReference type="OrthoDB" id="1902587at2759"/>
<evidence type="ECO:0000256" key="3">
    <source>
        <dbReference type="ARBA" id="ARBA00023110"/>
    </source>
</evidence>
<keyword evidence="3 6" id="KW-0697">Rotamase</keyword>
<feature type="domain" description="PPIase FKBP-type" evidence="7">
    <location>
        <begin position="20"/>
        <end position="113"/>
    </location>
</feature>
<sequence length="189" mass="20637">MGVEKIVTKPGNGTDFPKKHDEICVDYTGWLYDEDAPDNKGTQFDTSLGRGVLTTMIGAGRVIKGWDEGILGSEDVPPMSLGEVAILKITPDYAYGSRLRPEKWSLLAMNEAMDHSCVSNEHITATTGLARYGCQQLLTYHSELTADHPEHSGFLGHIPADATLIFSPPVPLPMSANTAGPQERRIRKD</sequence>
<dbReference type="InterPro" id="IPR050689">
    <property type="entry name" value="FKBP-type_PPIase"/>
</dbReference>
<dbReference type="GO" id="GO:0005737">
    <property type="term" value="C:cytoplasm"/>
    <property type="evidence" value="ECO:0007669"/>
    <property type="project" value="TreeGrafter"/>
</dbReference>
<dbReference type="AlphaFoldDB" id="A0A9Q9DP23"/>
<proteinExistence type="inferred from homology"/>
<dbReference type="PANTHER" id="PTHR10516">
    <property type="entry name" value="PEPTIDYL-PROLYL CIS-TRANS ISOMERASE"/>
    <property type="match status" value="1"/>
</dbReference>
<evidence type="ECO:0000256" key="1">
    <source>
        <dbReference type="ARBA" id="ARBA00000971"/>
    </source>
</evidence>
<protein>
    <recommendedName>
        <fullName evidence="2 6">peptidylprolyl isomerase</fullName>
        <ecNumber evidence="2 6">5.2.1.8</ecNumber>
    </recommendedName>
</protein>
<evidence type="ECO:0000256" key="2">
    <source>
        <dbReference type="ARBA" id="ARBA00013194"/>
    </source>
</evidence>
<dbReference type="VEuPathDB" id="FungiDB:yc1106_01952"/>
<keyword evidence="4 6" id="KW-0413">Isomerase</keyword>
<evidence type="ECO:0000256" key="4">
    <source>
        <dbReference type="ARBA" id="ARBA00023235"/>
    </source>
</evidence>
<organism evidence="8 9">
    <name type="scientific">Curvularia clavata</name>
    <dbReference type="NCBI Taxonomy" id="95742"/>
    <lineage>
        <taxon>Eukaryota</taxon>
        <taxon>Fungi</taxon>
        <taxon>Dikarya</taxon>
        <taxon>Ascomycota</taxon>
        <taxon>Pezizomycotina</taxon>
        <taxon>Dothideomycetes</taxon>
        <taxon>Pleosporomycetidae</taxon>
        <taxon>Pleosporales</taxon>
        <taxon>Pleosporineae</taxon>
        <taxon>Pleosporaceae</taxon>
        <taxon>Curvularia</taxon>
    </lineage>
</organism>
<evidence type="ECO:0000256" key="6">
    <source>
        <dbReference type="PROSITE-ProRule" id="PRU00277"/>
    </source>
</evidence>
<accession>A0A9Q9DP23</accession>
<dbReference type="Pfam" id="PF00254">
    <property type="entry name" value="FKBP_C"/>
    <property type="match status" value="1"/>
</dbReference>
<dbReference type="PANTHER" id="PTHR10516:SF447">
    <property type="entry name" value="FK506-BINDING PROTEIN 1B"/>
    <property type="match status" value="1"/>
</dbReference>
<dbReference type="EMBL" id="CP089275">
    <property type="protein sequence ID" value="USP74678.1"/>
    <property type="molecule type" value="Genomic_DNA"/>
</dbReference>
<gene>
    <name evidence="8" type="ORF">yc1106_01952</name>
</gene>
<evidence type="ECO:0000256" key="5">
    <source>
        <dbReference type="ARBA" id="ARBA00038106"/>
    </source>
</evidence>